<proteinExistence type="predicted"/>
<gene>
    <name evidence="2" type="ORF">PPG34_18185</name>
</gene>
<evidence type="ECO:0000313" key="3">
    <source>
        <dbReference type="Proteomes" id="UP001250932"/>
    </source>
</evidence>
<organism evidence="2 3">
    <name type="scientific">Candidatus Nitronereus thalassa</name>
    <dbReference type="NCBI Taxonomy" id="3020898"/>
    <lineage>
        <taxon>Bacteria</taxon>
        <taxon>Pseudomonadati</taxon>
        <taxon>Nitrospirota</taxon>
        <taxon>Nitrospiria</taxon>
        <taxon>Nitrospirales</taxon>
        <taxon>Nitrospiraceae</taxon>
        <taxon>Candidatus Nitronereus</taxon>
    </lineage>
</organism>
<feature type="transmembrane region" description="Helical" evidence="1">
    <location>
        <begin position="21"/>
        <end position="44"/>
    </location>
</feature>
<name>A0ABU3KCN7_9BACT</name>
<keyword evidence="1" id="KW-0472">Membrane</keyword>
<reference evidence="2 3" key="1">
    <citation type="journal article" date="2023" name="ISME J.">
        <title>Cultivation and genomic characterization of novel and ubiquitous marine nitrite-oxidizing bacteria from the Nitrospirales.</title>
        <authorList>
            <person name="Mueller A.J."/>
            <person name="Daebeler A."/>
            <person name="Herbold C.W."/>
            <person name="Kirkegaard R.H."/>
            <person name="Daims H."/>
        </authorList>
    </citation>
    <scope>NUCLEOTIDE SEQUENCE [LARGE SCALE GENOMIC DNA]</scope>
    <source>
        <strain evidence="2 3">EB</strain>
    </source>
</reference>
<evidence type="ECO:0000256" key="1">
    <source>
        <dbReference type="SAM" id="Phobius"/>
    </source>
</evidence>
<dbReference type="Proteomes" id="UP001250932">
    <property type="component" value="Unassembled WGS sequence"/>
</dbReference>
<evidence type="ECO:0000313" key="2">
    <source>
        <dbReference type="EMBL" id="MDT7044285.1"/>
    </source>
</evidence>
<keyword evidence="3" id="KW-1185">Reference proteome</keyword>
<protein>
    <recommendedName>
        <fullName evidence="4">AMIN domain-containing protein</fullName>
    </recommendedName>
</protein>
<sequence length="329" mass="37355">MKKAWSQSFYSKTVCAMVTRWAMIVFYAVVFLGGLGVAGVPSLIPAANSGDDPEEEPRLPLALEVSLKKPQPSLYEFHVHLTNVSAEPVSVDVHDLPWTPPNDSKWFKAFRLEGEHLPLIQTSFLGNFGSRSIRLLPGESVQDRIVLNHQIRSLLENIQQSGVLLQWDCPPSGIKFVCQKDAPHSVTIPKGDPGQPDVYIIDELLCQKLQDAIGLIRIPHDHDVLFLLTSETVMMDLTKAQALLYEVDDYVRHCQPRWTNSWAVSFFTEKKFAGFVSDLENQPYFEKGLWQQANIGQYASQIRTLFRFPWIRKKANSVYLSVYRPGRLN</sequence>
<evidence type="ECO:0008006" key="4">
    <source>
        <dbReference type="Google" id="ProtNLM"/>
    </source>
</evidence>
<dbReference type="RefSeq" id="WP_313834870.1">
    <property type="nucleotide sequence ID" value="NZ_JAQOUE010000002.1"/>
</dbReference>
<keyword evidence="1" id="KW-0812">Transmembrane</keyword>
<accession>A0ABU3KCN7</accession>
<dbReference type="EMBL" id="JAQOUE010000002">
    <property type="protein sequence ID" value="MDT7044285.1"/>
    <property type="molecule type" value="Genomic_DNA"/>
</dbReference>
<keyword evidence="1" id="KW-1133">Transmembrane helix</keyword>
<comment type="caution">
    <text evidence="2">The sequence shown here is derived from an EMBL/GenBank/DDBJ whole genome shotgun (WGS) entry which is preliminary data.</text>
</comment>